<evidence type="ECO:0000313" key="5">
    <source>
        <dbReference type="Proteomes" id="UP000053660"/>
    </source>
</evidence>
<keyword evidence="2" id="KW-0560">Oxidoreductase</keyword>
<dbReference type="GO" id="GO:0010181">
    <property type="term" value="F:FMN binding"/>
    <property type="evidence" value="ECO:0007669"/>
    <property type="project" value="InterPro"/>
</dbReference>
<dbReference type="GO" id="GO:0016491">
    <property type="term" value="F:oxidoreductase activity"/>
    <property type="evidence" value="ECO:0007669"/>
    <property type="project" value="UniProtKB-KW"/>
</dbReference>
<dbReference type="PANTHER" id="PTHR43656">
    <property type="entry name" value="BINDING OXIDOREDUCTASE, PUTATIVE (AFU_ORTHOLOGUE AFUA_2G08260)-RELATED"/>
    <property type="match status" value="1"/>
</dbReference>
<feature type="domain" description="NADH:flavin oxidoreductase/NADH oxidase N-terminal" evidence="3">
    <location>
        <begin position="27"/>
        <end position="245"/>
    </location>
</feature>
<evidence type="ECO:0000256" key="1">
    <source>
        <dbReference type="ARBA" id="ARBA00022630"/>
    </source>
</evidence>
<keyword evidence="5" id="KW-1185">Reference proteome</keyword>
<dbReference type="SUPFAM" id="SSF51395">
    <property type="entry name" value="FMN-linked oxidoreductases"/>
    <property type="match status" value="1"/>
</dbReference>
<dbReference type="InterPro" id="IPR051799">
    <property type="entry name" value="NADH_flavin_oxidoreductase"/>
</dbReference>
<name>A0A0B1SRW8_OESDE</name>
<evidence type="ECO:0000256" key="2">
    <source>
        <dbReference type="ARBA" id="ARBA00023002"/>
    </source>
</evidence>
<dbReference type="EMBL" id="KN559829">
    <property type="protein sequence ID" value="KHJ86621.1"/>
    <property type="molecule type" value="Genomic_DNA"/>
</dbReference>
<evidence type="ECO:0000259" key="3">
    <source>
        <dbReference type="Pfam" id="PF00724"/>
    </source>
</evidence>
<evidence type="ECO:0000313" key="4">
    <source>
        <dbReference type="EMBL" id="KHJ86621.1"/>
    </source>
</evidence>
<organism evidence="4 5">
    <name type="scientific">Oesophagostomum dentatum</name>
    <name type="common">Nodular worm</name>
    <dbReference type="NCBI Taxonomy" id="61180"/>
    <lineage>
        <taxon>Eukaryota</taxon>
        <taxon>Metazoa</taxon>
        <taxon>Ecdysozoa</taxon>
        <taxon>Nematoda</taxon>
        <taxon>Chromadorea</taxon>
        <taxon>Rhabditida</taxon>
        <taxon>Rhabditina</taxon>
        <taxon>Rhabditomorpha</taxon>
        <taxon>Strongyloidea</taxon>
        <taxon>Strongylidae</taxon>
        <taxon>Oesophagostomum</taxon>
    </lineage>
</organism>
<dbReference type="OrthoDB" id="1663137at2759"/>
<dbReference type="InterPro" id="IPR013785">
    <property type="entry name" value="Aldolase_TIM"/>
</dbReference>
<dbReference type="Gene3D" id="3.20.20.70">
    <property type="entry name" value="Aldolase class I"/>
    <property type="match status" value="1"/>
</dbReference>
<accession>A0A0B1SRW8</accession>
<reference evidence="4 5" key="1">
    <citation type="submission" date="2014-03" db="EMBL/GenBank/DDBJ databases">
        <title>Draft genome of the hookworm Oesophagostomum dentatum.</title>
        <authorList>
            <person name="Mitreva M."/>
        </authorList>
    </citation>
    <scope>NUCLEOTIDE SEQUENCE [LARGE SCALE GENOMIC DNA]</scope>
    <source>
        <strain evidence="4 5">OD-Hann</strain>
    </source>
</reference>
<sequence>MVDPRHLESAGNPIMCKENDSSLLRRAFSALARVSKKDGALVIVQLSHAGRQTPISVNDHPFSCSDVPLESCMIKAGEPIPLGLDQIKAEVIDRFVYAAKMARDTGFDGAQIHAAHGYLLSQFLSLTTNKRTDEYGGSLENRFRIIREIFEAIREEIPAKTGFVVGIKANSVEFQKDGLSTEDAKEACAMMEECGFDFVELSGGNLAKPAWCHERESSKKREAYFIELAEKMGQMSKRPLSELQSVCDDIADLSNPEEVKNFLKFIAVITREIEKMNSERKPVFGRISYSNLY</sequence>
<dbReference type="Proteomes" id="UP000053660">
    <property type="component" value="Unassembled WGS sequence"/>
</dbReference>
<protein>
    <submittedName>
        <fullName evidence="4">Oxidoreductase, FAD/FMN-binding protein</fullName>
    </submittedName>
</protein>
<dbReference type="AlphaFoldDB" id="A0A0B1SRW8"/>
<gene>
    <name evidence="4" type="ORF">OESDEN_13621</name>
</gene>
<keyword evidence="1" id="KW-0285">Flavoprotein</keyword>
<dbReference type="InterPro" id="IPR001155">
    <property type="entry name" value="OxRdtase_FMN_N"/>
</dbReference>
<proteinExistence type="predicted"/>
<dbReference type="Pfam" id="PF00724">
    <property type="entry name" value="Oxidored_FMN"/>
    <property type="match status" value="1"/>
</dbReference>
<dbReference type="PANTHER" id="PTHR43656:SF5">
    <property type="entry name" value="NADH:FLAVIN OXIDOREDUCTASE_NADH OXIDASE N-TERMINAL DOMAIN-CONTAINING PROTEIN"/>
    <property type="match status" value="1"/>
</dbReference>